<keyword evidence="2" id="KW-0813">Transport</keyword>
<evidence type="ECO:0000256" key="5">
    <source>
        <dbReference type="ARBA" id="ARBA00022989"/>
    </source>
</evidence>
<dbReference type="PANTHER" id="PTHR23517">
    <property type="entry name" value="RESISTANCE PROTEIN MDTM, PUTATIVE-RELATED-RELATED"/>
    <property type="match status" value="1"/>
</dbReference>
<dbReference type="GO" id="GO:0022857">
    <property type="term" value="F:transmembrane transporter activity"/>
    <property type="evidence" value="ECO:0007669"/>
    <property type="project" value="InterPro"/>
</dbReference>
<evidence type="ECO:0000256" key="3">
    <source>
        <dbReference type="ARBA" id="ARBA00022475"/>
    </source>
</evidence>
<feature type="transmembrane region" description="Helical" evidence="7">
    <location>
        <begin position="101"/>
        <end position="118"/>
    </location>
</feature>
<protein>
    <submittedName>
        <fullName evidence="8">MFS transporter</fullName>
    </submittedName>
</protein>
<proteinExistence type="predicted"/>
<dbReference type="RefSeq" id="WP_150492353.1">
    <property type="nucleotide sequence ID" value="NZ_BNBW01000012.1"/>
</dbReference>
<evidence type="ECO:0000313" key="9">
    <source>
        <dbReference type="Proteomes" id="UP000325563"/>
    </source>
</evidence>
<dbReference type="Pfam" id="PF07690">
    <property type="entry name" value="MFS_1"/>
    <property type="match status" value="1"/>
</dbReference>
<feature type="transmembrane region" description="Helical" evidence="7">
    <location>
        <begin position="19"/>
        <end position="37"/>
    </location>
</feature>
<feature type="transmembrane region" description="Helical" evidence="7">
    <location>
        <begin position="298"/>
        <end position="318"/>
    </location>
</feature>
<evidence type="ECO:0000256" key="1">
    <source>
        <dbReference type="ARBA" id="ARBA00004651"/>
    </source>
</evidence>
<accession>A0A5J6J1E6</accession>
<sequence>MPHLLPAPGPQRTIAASNFVYTVGSGLYLTAGVLYFTQAVHLPAPHVGLGLGIAGLLSLAVGIAVGHLADRRGARGVYAATLAVQALATAGFMLADGFWPFVVAVCAATGAKGAGLAARSPLIRHHGGERPQEFRAYLRAVTNIGISIGAVLAGWVVQVGTHGAYQLMVVGNALAFAASALIVLRLPPVVPEPAAGGPRWIALRDRPYLALTALDGVMAIQFKVLTVAVPLWLIAATEAPHWLISGAMLLNTVVVVTCQMRASRSIDSPAAGALAYRRSGFAFLLACVLVSLTQDIPGWAAATLLLAGVAVHTIGELWHAAAGFEVSFALAPERATGQYLGVFGLGAGLAEAAGPALVIFLCITWGRPGWYVMGVLFALTGLAAPFVVRWAQRQRPAERAWFEGERARSTATT</sequence>
<dbReference type="InterPro" id="IPR050171">
    <property type="entry name" value="MFS_Transporters"/>
</dbReference>
<feature type="transmembrane region" description="Helical" evidence="7">
    <location>
        <begin position="339"/>
        <end position="363"/>
    </location>
</feature>
<feature type="transmembrane region" description="Helical" evidence="7">
    <location>
        <begin position="241"/>
        <end position="262"/>
    </location>
</feature>
<feature type="transmembrane region" description="Helical" evidence="7">
    <location>
        <begin position="163"/>
        <end position="187"/>
    </location>
</feature>
<comment type="subcellular location">
    <subcellularLocation>
        <location evidence="1">Cell membrane</location>
        <topology evidence="1">Multi-pass membrane protein</topology>
    </subcellularLocation>
</comment>
<dbReference type="SUPFAM" id="SSF103473">
    <property type="entry name" value="MFS general substrate transporter"/>
    <property type="match status" value="1"/>
</dbReference>
<feature type="transmembrane region" description="Helical" evidence="7">
    <location>
        <begin position="208"/>
        <end position="235"/>
    </location>
</feature>
<feature type="transmembrane region" description="Helical" evidence="7">
    <location>
        <begin position="49"/>
        <end position="69"/>
    </location>
</feature>
<feature type="transmembrane region" description="Helical" evidence="7">
    <location>
        <begin position="76"/>
        <end position="95"/>
    </location>
</feature>
<dbReference type="KEGG" id="svn:CP980_01495"/>
<reference evidence="8 9" key="1">
    <citation type="submission" date="2017-09" db="EMBL/GenBank/DDBJ databases">
        <authorList>
            <person name="Lee N."/>
            <person name="Cho B.-K."/>
        </authorList>
    </citation>
    <scope>NUCLEOTIDE SEQUENCE [LARGE SCALE GENOMIC DNA]</scope>
    <source>
        <strain evidence="8 9">ATCC 27476</strain>
    </source>
</reference>
<dbReference type="InterPro" id="IPR011701">
    <property type="entry name" value="MFS"/>
</dbReference>
<gene>
    <name evidence="8" type="ORF">CP980_01495</name>
</gene>
<evidence type="ECO:0000256" key="4">
    <source>
        <dbReference type="ARBA" id="ARBA00022692"/>
    </source>
</evidence>
<evidence type="ECO:0000256" key="7">
    <source>
        <dbReference type="SAM" id="Phobius"/>
    </source>
</evidence>
<dbReference type="InterPro" id="IPR036259">
    <property type="entry name" value="MFS_trans_sf"/>
</dbReference>
<evidence type="ECO:0000256" key="6">
    <source>
        <dbReference type="ARBA" id="ARBA00023136"/>
    </source>
</evidence>
<keyword evidence="9" id="KW-1185">Reference proteome</keyword>
<keyword evidence="4 7" id="KW-0812">Transmembrane</keyword>
<dbReference type="EMBL" id="CP023692">
    <property type="protein sequence ID" value="QEV43922.1"/>
    <property type="molecule type" value="Genomic_DNA"/>
</dbReference>
<dbReference type="GO" id="GO:0005886">
    <property type="term" value="C:plasma membrane"/>
    <property type="evidence" value="ECO:0007669"/>
    <property type="project" value="UniProtKB-SubCell"/>
</dbReference>
<feature type="transmembrane region" description="Helical" evidence="7">
    <location>
        <begin position="369"/>
        <end position="391"/>
    </location>
</feature>
<keyword evidence="6 7" id="KW-0472">Membrane</keyword>
<organism evidence="8 9">
    <name type="scientific">Streptomyces vinaceus</name>
    <dbReference type="NCBI Taxonomy" id="1960"/>
    <lineage>
        <taxon>Bacteria</taxon>
        <taxon>Bacillati</taxon>
        <taxon>Actinomycetota</taxon>
        <taxon>Actinomycetes</taxon>
        <taxon>Kitasatosporales</taxon>
        <taxon>Streptomycetaceae</taxon>
        <taxon>Streptomyces</taxon>
    </lineage>
</organism>
<dbReference type="Gene3D" id="1.20.1250.20">
    <property type="entry name" value="MFS general substrate transporter like domains"/>
    <property type="match status" value="1"/>
</dbReference>
<dbReference type="GeneID" id="95609247"/>
<evidence type="ECO:0000313" key="8">
    <source>
        <dbReference type="EMBL" id="QEV43922.1"/>
    </source>
</evidence>
<keyword evidence="5 7" id="KW-1133">Transmembrane helix</keyword>
<evidence type="ECO:0000256" key="2">
    <source>
        <dbReference type="ARBA" id="ARBA00022448"/>
    </source>
</evidence>
<dbReference type="PANTHER" id="PTHR23517:SF2">
    <property type="entry name" value="MULTIDRUG RESISTANCE PROTEIN MDTH"/>
    <property type="match status" value="1"/>
</dbReference>
<keyword evidence="3" id="KW-1003">Cell membrane</keyword>
<dbReference type="AlphaFoldDB" id="A0A5J6J1E6"/>
<feature type="transmembrane region" description="Helical" evidence="7">
    <location>
        <begin position="274"/>
        <end position="292"/>
    </location>
</feature>
<feature type="transmembrane region" description="Helical" evidence="7">
    <location>
        <begin position="138"/>
        <end position="157"/>
    </location>
</feature>
<name>A0A5J6J1E6_STRVI</name>
<dbReference type="Proteomes" id="UP000325563">
    <property type="component" value="Chromosome"/>
</dbReference>